<dbReference type="GO" id="GO:0008270">
    <property type="term" value="F:zinc ion binding"/>
    <property type="evidence" value="ECO:0007669"/>
    <property type="project" value="UniProtKB-KW"/>
</dbReference>
<organism evidence="10 11">
    <name type="scientific">Schistosoma bovis</name>
    <name type="common">Blood fluke</name>
    <dbReference type="NCBI Taxonomy" id="6184"/>
    <lineage>
        <taxon>Eukaryota</taxon>
        <taxon>Metazoa</taxon>
        <taxon>Spiralia</taxon>
        <taxon>Lophotrochozoa</taxon>
        <taxon>Platyhelminthes</taxon>
        <taxon>Trematoda</taxon>
        <taxon>Digenea</taxon>
        <taxon>Strigeidida</taxon>
        <taxon>Schistosomatoidea</taxon>
        <taxon>Schistosomatidae</taxon>
        <taxon>Schistosoma</taxon>
    </lineage>
</organism>
<evidence type="ECO:0000313" key="11">
    <source>
        <dbReference type="Proteomes" id="UP000290809"/>
    </source>
</evidence>
<evidence type="ECO:0000256" key="4">
    <source>
        <dbReference type="ARBA" id="ARBA00022771"/>
    </source>
</evidence>
<evidence type="ECO:0000256" key="8">
    <source>
        <dbReference type="PROSITE-ProRule" id="PRU00855"/>
    </source>
</evidence>
<reference evidence="10 11" key="1">
    <citation type="journal article" date="2019" name="PLoS Pathog.">
        <title>Genome sequence of the bovine parasite Schistosoma bovis Tanzania.</title>
        <authorList>
            <person name="Oey H."/>
            <person name="Zakrzewski M."/>
            <person name="Gobert G."/>
            <person name="Gravermann K."/>
            <person name="Stoye J."/>
            <person name="Jones M."/>
            <person name="Mcmanus D."/>
            <person name="Krause L."/>
        </authorList>
    </citation>
    <scope>NUCLEOTIDE SEQUENCE [LARGE SCALE GENOMIC DNA]</scope>
    <source>
        <strain evidence="10 11">TAN1997</strain>
    </source>
</reference>
<name>A0A430Q176_SCHBO</name>
<keyword evidence="3" id="KW-0479">Metal-binding</keyword>
<evidence type="ECO:0000256" key="1">
    <source>
        <dbReference type="ARBA" id="ARBA00004496"/>
    </source>
</evidence>
<dbReference type="InterPro" id="IPR024161">
    <property type="entry name" value="Znf_nanos-typ"/>
</dbReference>
<keyword evidence="7 8" id="KW-0694">RNA-binding</keyword>
<dbReference type="GO" id="GO:0003723">
    <property type="term" value="F:RNA binding"/>
    <property type="evidence" value="ECO:0007669"/>
    <property type="project" value="UniProtKB-UniRule"/>
</dbReference>
<dbReference type="AlphaFoldDB" id="A0A430Q176"/>
<gene>
    <name evidence="10" type="ORF">DC041_0003944</name>
</gene>
<comment type="caution">
    <text evidence="10">The sequence shown here is derived from an EMBL/GenBank/DDBJ whole genome shotgun (WGS) entry which is preliminary data.</text>
</comment>
<keyword evidence="2" id="KW-0963">Cytoplasm</keyword>
<evidence type="ECO:0000256" key="3">
    <source>
        <dbReference type="ARBA" id="ARBA00022723"/>
    </source>
</evidence>
<dbReference type="InterPro" id="IPR008705">
    <property type="entry name" value="Nanos/Xcar2"/>
</dbReference>
<accession>A0A430Q176</accession>
<protein>
    <recommendedName>
        <fullName evidence="9">Nanos-type domain-containing protein</fullName>
    </recommendedName>
</protein>
<evidence type="ECO:0000256" key="6">
    <source>
        <dbReference type="ARBA" id="ARBA00022845"/>
    </source>
</evidence>
<keyword evidence="11" id="KW-1185">Reference proteome</keyword>
<feature type="domain" description="Nanos-type" evidence="9">
    <location>
        <begin position="99"/>
        <end position="159"/>
    </location>
</feature>
<evidence type="ECO:0000256" key="5">
    <source>
        <dbReference type="ARBA" id="ARBA00022833"/>
    </source>
</evidence>
<feature type="domain" description="Nanos-type" evidence="9">
    <location>
        <begin position="48"/>
        <end position="102"/>
    </location>
</feature>
<comment type="subcellular location">
    <subcellularLocation>
        <location evidence="1">Cytoplasm</location>
    </subcellularLocation>
</comment>
<comment type="similarity">
    <text evidence="8">Belongs to the nanos family.</text>
</comment>
<dbReference type="Pfam" id="PF05741">
    <property type="entry name" value="zf-nanos"/>
    <property type="match status" value="2"/>
</dbReference>
<keyword evidence="4 8" id="KW-0863">Zinc-finger</keyword>
<evidence type="ECO:0000313" key="10">
    <source>
        <dbReference type="EMBL" id="RTG81482.1"/>
    </source>
</evidence>
<dbReference type="Gene3D" id="4.10.60.30">
    <property type="entry name" value="Nanos, RNA-binding domain"/>
    <property type="match status" value="2"/>
</dbReference>
<proteinExistence type="inferred from homology"/>
<keyword evidence="5" id="KW-0862">Zinc</keyword>
<evidence type="ECO:0000256" key="2">
    <source>
        <dbReference type="ARBA" id="ARBA00022490"/>
    </source>
</evidence>
<dbReference type="GO" id="GO:0005737">
    <property type="term" value="C:cytoplasm"/>
    <property type="evidence" value="ECO:0007669"/>
    <property type="project" value="UniProtKB-SubCell"/>
</dbReference>
<sequence>MTITFLFSIYTCLTSNQTLDESHLLDLAKFLQNMAISTQRLLEANVDLCVFCRNNNEPKEMYTSHKVKDRFGRVTCPILRKFTCPLCGATKDRAHTIRYCPRLLLTYNNRNGNSSGGPTCPMIEADRFGRVTCPILRKFTCPLCGATKDRAHTIRYCPRLLLTYNNRNGNSSGGPTCPMIEAGLLEPIQFSTSNSI</sequence>
<dbReference type="PANTHER" id="PTHR12887">
    <property type="entry name" value="NANOS PROTEIN"/>
    <property type="match status" value="1"/>
</dbReference>
<dbReference type="STRING" id="6184.A0A430Q176"/>
<keyword evidence="6 8" id="KW-0810">Translation regulation</keyword>
<dbReference type="EMBL" id="QMKO01003341">
    <property type="protein sequence ID" value="RTG81482.1"/>
    <property type="molecule type" value="Genomic_DNA"/>
</dbReference>
<evidence type="ECO:0000259" key="9">
    <source>
        <dbReference type="PROSITE" id="PS51522"/>
    </source>
</evidence>
<dbReference type="InterPro" id="IPR038129">
    <property type="entry name" value="Nanos_sf"/>
</dbReference>
<dbReference type="Proteomes" id="UP000290809">
    <property type="component" value="Unassembled WGS sequence"/>
</dbReference>
<dbReference type="PROSITE" id="PS51522">
    <property type="entry name" value="ZF_NANOS"/>
    <property type="match status" value="2"/>
</dbReference>
<evidence type="ECO:0000256" key="7">
    <source>
        <dbReference type="ARBA" id="ARBA00022884"/>
    </source>
</evidence>
<dbReference type="GO" id="GO:0006417">
    <property type="term" value="P:regulation of translation"/>
    <property type="evidence" value="ECO:0007669"/>
    <property type="project" value="UniProtKB-UniRule"/>
</dbReference>